<dbReference type="Gene3D" id="3.30.160.60">
    <property type="entry name" value="Classic Zinc Finger"/>
    <property type="match status" value="4"/>
</dbReference>
<keyword evidence="10" id="KW-1185">Reference proteome</keyword>
<name>A0A9P7BV27_RHIOR</name>
<proteinExistence type="predicted"/>
<dbReference type="Pfam" id="PF00096">
    <property type="entry name" value="zf-C2H2"/>
    <property type="match status" value="2"/>
</dbReference>
<dbReference type="GO" id="GO:0008270">
    <property type="term" value="F:zinc ion binding"/>
    <property type="evidence" value="ECO:0007669"/>
    <property type="project" value="UniProtKB-KW"/>
</dbReference>
<dbReference type="EMBL" id="JAANQT010000352">
    <property type="protein sequence ID" value="KAG1311777.1"/>
    <property type="molecule type" value="Genomic_DNA"/>
</dbReference>
<dbReference type="InterPro" id="IPR056436">
    <property type="entry name" value="Znf-C2H2_ZIC1-5/GLI1-3-like"/>
</dbReference>
<dbReference type="PROSITE" id="PS00028">
    <property type="entry name" value="ZINC_FINGER_C2H2_1"/>
    <property type="match status" value="2"/>
</dbReference>
<reference evidence="9" key="1">
    <citation type="journal article" date="2020" name="Microb. Genom.">
        <title>Genetic diversity of clinical and environmental Mucorales isolates obtained from an investigation of mucormycosis cases among solid organ transplant recipients.</title>
        <authorList>
            <person name="Nguyen M.H."/>
            <person name="Kaul D."/>
            <person name="Muto C."/>
            <person name="Cheng S.J."/>
            <person name="Richter R.A."/>
            <person name="Bruno V.M."/>
            <person name="Liu G."/>
            <person name="Beyhan S."/>
            <person name="Sundermann A.J."/>
            <person name="Mounaud S."/>
            <person name="Pasculle A.W."/>
            <person name="Nierman W.C."/>
            <person name="Driscoll E."/>
            <person name="Cumbie R."/>
            <person name="Clancy C.J."/>
            <person name="Dupont C.L."/>
        </authorList>
    </citation>
    <scope>NUCLEOTIDE SEQUENCE</scope>
    <source>
        <strain evidence="9">GL11</strain>
    </source>
</reference>
<evidence type="ECO:0000256" key="5">
    <source>
        <dbReference type="ARBA" id="ARBA00022833"/>
    </source>
</evidence>
<dbReference type="FunFam" id="3.30.160.60:FF:000007">
    <property type="entry name" value="Basic krueppel-like factor 3"/>
    <property type="match status" value="1"/>
</dbReference>
<dbReference type="OrthoDB" id="654211at2759"/>
<sequence>MYQEGKDTCYYHYYPTDYAMATLEQPFITQMNLHIEDPYPTPDVVPWPIDMSSTTTDDDELNDLPNLSSRSSVIQDDPYVSFYHLSREQLIERLIQLETERQSYYSQIKEEDTIVCRWIGCQVTTHSLEQLIAHIQDLHIGSGKPSYHCEWMDCVRKKKPFLKRHKMQNHMRTHTGEKPFGCTVEGCDKKFSRPDSLQTHIKTHSNLRPFACPHCEKAYFHSRSLRKHIKSHEFTTAGPVTLPFYY</sequence>
<dbReference type="InterPro" id="IPR013087">
    <property type="entry name" value="Znf_C2H2_type"/>
</dbReference>
<dbReference type="PANTHER" id="PTHR45718">
    <property type="entry name" value="TRANSCRIPTIONAL ACTIVATOR CUBITUS INTERRUPTUS"/>
    <property type="match status" value="1"/>
</dbReference>
<evidence type="ECO:0000256" key="7">
    <source>
        <dbReference type="PROSITE-ProRule" id="PRU00042"/>
    </source>
</evidence>
<dbReference type="GO" id="GO:0000981">
    <property type="term" value="F:DNA-binding transcription factor activity, RNA polymerase II-specific"/>
    <property type="evidence" value="ECO:0007669"/>
    <property type="project" value="TreeGrafter"/>
</dbReference>
<dbReference type="GO" id="GO:0000978">
    <property type="term" value="F:RNA polymerase II cis-regulatory region sequence-specific DNA binding"/>
    <property type="evidence" value="ECO:0007669"/>
    <property type="project" value="TreeGrafter"/>
</dbReference>
<keyword evidence="3" id="KW-0677">Repeat</keyword>
<keyword evidence="5" id="KW-0862">Zinc</keyword>
<feature type="domain" description="C2H2-type" evidence="8">
    <location>
        <begin position="180"/>
        <end position="209"/>
    </location>
</feature>
<protein>
    <recommendedName>
        <fullName evidence="8">C2H2-type domain-containing protein</fullName>
    </recommendedName>
</protein>
<dbReference type="AlphaFoldDB" id="A0A9P7BV27"/>
<organism evidence="9 10">
    <name type="scientific">Rhizopus oryzae</name>
    <name type="common">Mucormycosis agent</name>
    <name type="synonym">Rhizopus arrhizus var. delemar</name>
    <dbReference type="NCBI Taxonomy" id="64495"/>
    <lineage>
        <taxon>Eukaryota</taxon>
        <taxon>Fungi</taxon>
        <taxon>Fungi incertae sedis</taxon>
        <taxon>Mucoromycota</taxon>
        <taxon>Mucoromycotina</taxon>
        <taxon>Mucoromycetes</taxon>
        <taxon>Mucorales</taxon>
        <taxon>Mucorineae</taxon>
        <taxon>Rhizopodaceae</taxon>
        <taxon>Rhizopus</taxon>
    </lineage>
</organism>
<dbReference type="Pfam" id="PF23561">
    <property type="entry name" value="zf-C2H2_15"/>
    <property type="match status" value="1"/>
</dbReference>
<dbReference type="SMART" id="SM00355">
    <property type="entry name" value="ZnF_C2H2"/>
    <property type="match status" value="4"/>
</dbReference>
<dbReference type="PROSITE" id="PS50157">
    <property type="entry name" value="ZINC_FINGER_C2H2_2"/>
    <property type="match status" value="3"/>
</dbReference>
<dbReference type="PANTHER" id="PTHR45718:SF4">
    <property type="entry name" value="TRANSCRIPTIONAL ACTIVATOR CUBITUS INTERRUPTUS"/>
    <property type="match status" value="1"/>
</dbReference>
<dbReference type="Proteomes" id="UP000716291">
    <property type="component" value="Unassembled WGS sequence"/>
</dbReference>
<dbReference type="SUPFAM" id="SSF57667">
    <property type="entry name" value="beta-beta-alpha zinc fingers"/>
    <property type="match status" value="2"/>
</dbReference>
<accession>A0A9P7BV27</accession>
<comment type="subcellular location">
    <subcellularLocation>
        <location evidence="1">Nucleus</location>
    </subcellularLocation>
</comment>
<evidence type="ECO:0000256" key="2">
    <source>
        <dbReference type="ARBA" id="ARBA00022723"/>
    </source>
</evidence>
<dbReference type="GO" id="GO:0005634">
    <property type="term" value="C:nucleus"/>
    <property type="evidence" value="ECO:0007669"/>
    <property type="project" value="UniProtKB-SubCell"/>
</dbReference>
<dbReference type="InterPro" id="IPR036236">
    <property type="entry name" value="Znf_C2H2_sf"/>
</dbReference>
<evidence type="ECO:0000256" key="6">
    <source>
        <dbReference type="ARBA" id="ARBA00023242"/>
    </source>
</evidence>
<keyword evidence="6" id="KW-0539">Nucleus</keyword>
<gene>
    <name evidence="9" type="ORF">G6F64_003559</name>
</gene>
<evidence type="ECO:0000313" key="9">
    <source>
        <dbReference type="EMBL" id="KAG1311777.1"/>
    </source>
</evidence>
<dbReference type="InterPro" id="IPR043359">
    <property type="entry name" value="GLI-like"/>
</dbReference>
<evidence type="ECO:0000313" key="10">
    <source>
        <dbReference type="Proteomes" id="UP000716291"/>
    </source>
</evidence>
<comment type="caution">
    <text evidence="9">The sequence shown here is derived from an EMBL/GenBank/DDBJ whole genome shotgun (WGS) entry which is preliminary data.</text>
</comment>
<evidence type="ECO:0000256" key="3">
    <source>
        <dbReference type="ARBA" id="ARBA00022737"/>
    </source>
</evidence>
<evidence type="ECO:0000259" key="8">
    <source>
        <dbReference type="PROSITE" id="PS50157"/>
    </source>
</evidence>
<keyword evidence="2" id="KW-0479">Metal-binding</keyword>
<evidence type="ECO:0000256" key="4">
    <source>
        <dbReference type="ARBA" id="ARBA00022771"/>
    </source>
</evidence>
<keyword evidence="4 7" id="KW-0863">Zinc-finger</keyword>
<feature type="domain" description="C2H2-type" evidence="8">
    <location>
        <begin position="210"/>
        <end position="232"/>
    </location>
</feature>
<feature type="domain" description="C2H2-type" evidence="8">
    <location>
        <begin position="147"/>
        <end position="179"/>
    </location>
</feature>
<evidence type="ECO:0000256" key="1">
    <source>
        <dbReference type="ARBA" id="ARBA00004123"/>
    </source>
</evidence>